<keyword evidence="6" id="KW-1185">Reference proteome</keyword>
<feature type="chain" id="PRO_5032671636" evidence="2">
    <location>
        <begin position="31"/>
        <end position="195"/>
    </location>
</feature>
<feature type="signal peptide" evidence="2">
    <location>
        <begin position="1"/>
        <end position="30"/>
    </location>
</feature>
<feature type="domain" description="Soluble ligand binding" evidence="4">
    <location>
        <begin position="122"/>
        <end position="174"/>
    </location>
</feature>
<dbReference type="Gene3D" id="3.10.560.10">
    <property type="entry name" value="Outer membrane lipoprotein wza domain like"/>
    <property type="match status" value="1"/>
</dbReference>
<dbReference type="Gene3D" id="3.30.1950.10">
    <property type="entry name" value="wza like domain"/>
    <property type="match status" value="1"/>
</dbReference>
<name>A0A840HT72_9SPHN</name>
<evidence type="ECO:0000259" key="3">
    <source>
        <dbReference type="Pfam" id="PF02563"/>
    </source>
</evidence>
<keyword evidence="1 2" id="KW-0732">Signal</keyword>
<dbReference type="PANTHER" id="PTHR33619:SF3">
    <property type="entry name" value="POLYSACCHARIDE EXPORT PROTEIN GFCE-RELATED"/>
    <property type="match status" value="1"/>
</dbReference>
<evidence type="ECO:0000259" key="4">
    <source>
        <dbReference type="Pfam" id="PF10531"/>
    </source>
</evidence>
<evidence type="ECO:0000313" key="6">
    <source>
        <dbReference type="Proteomes" id="UP000575068"/>
    </source>
</evidence>
<dbReference type="PROSITE" id="PS51257">
    <property type="entry name" value="PROKAR_LIPOPROTEIN"/>
    <property type="match status" value="1"/>
</dbReference>
<organism evidence="5 6">
    <name type="scientific">Rhizorhapis suberifaciens</name>
    <name type="common">corky root of lettuce</name>
    <dbReference type="NCBI Taxonomy" id="13656"/>
    <lineage>
        <taxon>Bacteria</taxon>
        <taxon>Pseudomonadati</taxon>
        <taxon>Pseudomonadota</taxon>
        <taxon>Alphaproteobacteria</taxon>
        <taxon>Sphingomonadales</taxon>
        <taxon>Sphingomonadaceae</taxon>
        <taxon>Rhizorhapis</taxon>
    </lineage>
</organism>
<sequence>MTELGRMCHKLMLMIAALGLVTACASGGSAADLPASASSPQATLYRLDAGDEVRITAYGLDALNNNYVVSDSGVISLPLIDNIQARGKTVGELQSDIAKVLFERQILRSPSVNVQVTKYRPFYILGEVKSPGEYPYRPGMSVLTAVSMAGGFTFRADQKNMTITRAIEGRGVTGRARENTTVLPGDTIRIKESWF</sequence>
<dbReference type="InterPro" id="IPR003715">
    <property type="entry name" value="Poly_export_N"/>
</dbReference>
<dbReference type="PANTHER" id="PTHR33619">
    <property type="entry name" value="POLYSACCHARIDE EXPORT PROTEIN GFCE-RELATED"/>
    <property type="match status" value="1"/>
</dbReference>
<dbReference type="Proteomes" id="UP000575068">
    <property type="component" value="Unassembled WGS sequence"/>
</dbReference>
<comment type="caution">
    <text evidence="5">The sequence shown here is derived from an EMBL/GenBank/DDBJ whole genome shotgun (WGS) entry which is preliminary data.</text>
</comment>
<dbReference type="Pfam" id="PF02563">
    <property type="entry name" value="Poly_export"/>
    <property type="match status" value="1"/>
</dbReference>
<dbReference type="GO" id="GO:0015159">
    <property type="term" value="F:polysaccharide transmembrane transporter activity"/>
    <property type="evidence" value="ECO:0007669"/>
    <property type="project" value="InterPro"/>
</dbReference>
<dbReference type="InterPro" id="IPR019554">
    <property type="entry name" value="Soluble_ligand-bd"/>
</dbReference>
<accession>A0A840HT72</accession>
<dbReference type="AlphaFoldDB" id="A0A840HT72"/>
<feature type="domain" description="Polysaccharide export protein N-terminal" evidence="3">
    <location>
        <begin position="40"/>
        <end position="117"/>
    </location>
</feature>
<evidence type="ECO:0000313" key="5">
    <source>
        <dbReference type="EMBL" id="MBB4640706.1"/>
    </source>
</evidence>
<dbReference type="Pfam" id="PF10531">
    <property type="entry name" value="SLBB"/>
    <property type="match status" value="1"/>
</dbReference>
<dbReference type="InterPro" id="IPR049712">
    <property type="entry name" value="Poly_export"/>
</dbReference>
<evidence type="ECO:0000256" key="2">
    <source>
        <dbReference type="SAM" id="SignalP"/>
    </source>
</evidence>
<gene>
    <name evidence="5" type="ORF">HNQ99_000999</name>
</gene>
<evidence type="ECO:0000256" key="1">
    <source>
        <dbReference type="ARBA" id="ARBA00022729"/>
    </source>
</evidence>
<dbReference type="EMBL" id="JACHOV010000003">
    <property type="protein sequence ID" value="MBB4640706.1"/>
    <property type="molecule type" value="Genomic_DNA"/>
</dbReference>
<dbReference type="RefSeq" id="WP_246414530.1">
    <property type="nucleotide sequence ID" value="NZ_JACHOV010000003.1"/>
</dbReference>
<proteinExistence type="predicted"/>
<reference evidence="5 6" key="1">
    <citation type="submission" date="2020-08" db="EMBL/GenBank/DDBJ databases">
        <title>Genomic Encyclopedia of Type Strains, Phase IV (KMG-IV): sequencing the most valuable type-strain genomes for metagenomic binning, comparative biology and taxonomic classification.</title>
        <authorList>
            <person name="Goeker M."/>
        </authorList>
    </citation>
    <scope>NUCLEOTIDE SEQUENCE [LARGE SCALE GENOMIC DNA]</scope>
    <source>
        <strain evidence="5 6">DSM 7465</strain>
    </source>
</reference>
<protein>
    <submittedName>
        <fullName evidence="5">Polysaccharide export outer membrane protein</fullName>
    </submittedName>
</protein>